<proteinExistence type="predicted"/>
<sequence>MKLKSIFIICLFMAFAWSCKDDSKEPVDKNSMEKTEKDFDYNVEQFADIKILRYQIPGWENLSLNEQKLVYYLVEAGLAGRDIMWDQNYRHNLKIRKALENVYTNYKGDKTTNDWKAFETYLKRVWFSNGIHHHYSNDKLKPEFDKDYLNELFLATNTKLDGEAFDVIFNDKDMKKVNQAKGVDNVALSAVNFYGPNVTNADVERFYKNKKSPDPDRPLAYGINTKLVKENGEVKELVYKSGGLYGSAIDEIVKWLEKAQGVAENKAQGDAIGLLIQYYKTGDLQTWDDYNVAWTKATAGNVDYINSFIEVYNDPLGYTGSYETIVQINDFDMSQKMKVLSDNAQWFEDNSPLMDEHKKDSVVGVTYKVVTVAGEAGDASPSTPIGVNLPNSNWIRKEVGSKSVSLGNIINAYNNAGSGGRLKEFVHDDEELKLEEEHGQLADKLHTALHEVIGHASGQLNPGVGETKETLKNYASTLEEGRADLVGLYYLYSPKLQELGLVEDWKAVGKAAYDGYIRNGLMTQLIRLNLGDDVEEAHMRNRQWVSAWAYERGKADNVIEKVTRDGKTYFNINDYDKLREIFGELLRETQRIKSEGDYAAVEALVEGYGVKVDQAIHAEVLERNKQFTSAPYSGFVNPVIMPAKDADGNITAFKIEQPTGFPEQMLEYSKKYSYLPEVN</sequence>
<reference evidence="3 4" key="1">
    <citation type="submission" date="2019-11" db="EMBL/GenBank/DDBJ databases">
        <title>Winogradskyella ouciana sp. nov., isolated from the hadal seawater of the Mariana Trench.</title>
        <authorList>
            <person name="Liu R."/>
        </authorList>
    </citation>
    <scope>NUCLEOTIDE SEQUENCE [LARGE SCALE GENOMIC DNA]</scope>
    <source>
        <strain evidence="3 4">ZXX205</strain>
    </source>
</reference>
<name>A0A7K1GG38_9FLAO</name>
<keyword evidence="1" id="KW-0479">Metal-binding</keyword>
<dbReference type="Pfam" id="PF03571">
    <property type="entry name" value="Peptidase_M49"/>
    <property type="match status" value="1"/>
</dbReference>
<protein>
    <submittedName>
        <fullName evidence="3">Dihydrofolate reductase</fullName>
    </submittedName>
</protein>
<dbReference type="Proteomes" id="UP000447545">
    <property type="component" value="Unassembled WGS sequence"/>
</dbReference>
<keyword evidence="4" id="KW-1185">Reference proteome</keyword>
<dbReference type="Gene3D" id="3.30.540.30">
    <property type="match status" value="1"/>
</dbReference>
<keyword evidence="2" id="KW-0378">Hydrolase</keyword>
<dbReference type="PANTHER" id="PTHR23422:SF11">
    <property type="entry name" value="DIPEPTIDYL PEPTIDASE 3"/>
    <property type="match status" value="1"/>
</dbReference>
<dbReference type="AlphaFoldDB" id="A0A7K1GG38"/>
<evidence type="ECO:0000313" key="3">
    <source>
        <dbReference type="EMBL" id="MTE28287.1"/>
    </source>
</evidence>
<dbReference type="GO" id="GO:0046872">
    <property type="term" value="F:metal ion binding"/>
    <property type="evidence" value="ECO:0007669"/>
    <property type="project" value="UniProtKB-KW"/>
</dbReference>
<dbReference type="RefSeq" id="WP_155090298.1">
    <property type="nucleotide sequence ID" value="NZ_WJYA01000010.1"/>
</dbReference>
<dbReference type="GO" id="GO:0016787">
    <property type="term" value="F:hydrolase activity"/>
    <property type="evidence" value="ECO:0007669"/>
    <property type="project" value="UniProtKB-KW"/>
</dbReference>
<evidence type="ECO:0000313" key="4">
    <source>
        <dbReference type="Proteomes" id="UP000447545"/>
    </source>
</evidence>
<dbReference type="InterPro" id="IPR039461">
    <property type="entry name" value="Peptidase_M49"/>
</dbReference>
<dbReference type="PANTHER" id="PTHR23422">
    <property type="entry name" value="DIPEPTIDYL PEPTIDASE III-RELATED"/>
    <property type="match status" value="1"/>
</dbReference>
<evidence type="ECO:0000256" key="2">
    <source>
        <dbReference type="ARBA" id="ARBA00022801"/>
    </source>
</evidence>
<accession>A0A7K1GG38</accession>
<evidence type="ECO:0000256" key="1">
    <source>
        <dbReference type="ARBA" id="ARBA00022723"/>
    </source>
</evidence>
<dbReference type="EMBL" id="WJYA01000010">
    <property type="protein sequence ID" value="MTE28287.1"/>
    <property type="molecule type" value="Genomic_DNA"/>
</dbReference>
<comment type="caution">
    <text evidence="3">The sequence shown here is derived from an EMBL/GenBank/DDBJ whole genome shotgun (WGS) entry which is preliminary data.</text>
</comment>
<organism evidence="3 4">
    <name type="scientific">Winogradskyella ouciana</name>
    <dbReference type="NCBI Taxonomy" id="2608631"/>
    <lineage>
        <taxon>Bacteria</taxon>
        <taxon>Pseudomonadati</taxon>
        <taxon>Bacteroidota</taxon>
        <taxon>Flavobacteriia</taxon>
        <taxon>Flavobacteriales</taxon>
        <taxon>Flavobacteriaceae</taxon>
        <taxon>Winogradskyella</taxon>
    </lineage>
</organism>
<gene>
    <name evidence="3" type="ORF">F1003_15225</name>
</gene>